<keyword evidence="3" id="KW-1185">Reference proteome</keyword>
<dbReference type="InterPro" id="IPR050706">
    <property type="entry name" value="Cyclic-di-GMP_PDE-like"/>
</dbReference>
<dbReference type="EMBL" id="FOTF01000002">
    <property type="protein sequence ID" value="SFK79481.1"/>
    <property type="molecule type" value="Genomic_DNA"/>
</dbReference>
<dbReference type="InterPro" id="IPR035919">
    <property type="entry name" value="EAL_sf"/>
</dbReference>
<dbReference type="GO" id="GO:0071111">
    <property type="term" value="F:cyclic-guanylate-specific phosphodiesterase activity"/>
    <property type="evidence" value="ECO:0007669"/>
    <property type="project" value="InterPro"/>
</dbReference>
<sequence>MTHHATFRIASTHTAARVPIIDEILSTVRRHLDMPLAYLAVFDSGDVVYRAVSTDRRAPYFEAGDRRPAKGSYCLAVRDGRLPQMLADTRMNPVAMSLPATVMLPVGAYVAVPLLMADGTAYGVFCCMSHDPMPNLSERDLAIVTNFAQLLADAIGSGVKADQDGRDMRQQIEDVIIDRDFTLLLQPIVALHSNAVVGAEALCRFRPTPYRNPDTWFADARKIGMQRELERAVILKTLDRLEDLPRALTLSINVSPDMMIHGNLPAMIDGPNSDRIVLELTEHNYFDSMTDLQTQIKHLRRMGAKIAVDDLSAAHSSLSTVLQIKPDFVKLDSELVRGIHMDPASQALTAGIVHFAKAINADVIAEGVERVQEAESLHKLGVKFGQGYFLGRPGGMNALQARMYQI</sequence>
<dbReference type="Pfam" id="PF13185">
    <property type="entry name" value="GAF_2"/>
    <property type="match status" value="1"/>
</dbReference>
<dbReference type="Pfam" id="PF00563">
    <property type="entry name" value="EAL"/>
    <property type="match status" value="1"/>
</dbReference>
<gene>
    <name evidence="2" type="ORF">SAMN04488004_102114</name>
</gene>
<proteinExistence type="predicted"/>
<organism evidence="2 3">
    <name type="scientific">Loktanella salsilacus</name>
    <dbReference type="NCBI Taxonomy" id="195913"/>
    <lineage>
        <taxon>Bacteria</taxon>
        <taxon>Pseudomonadati</taxon>
        <taxon>Pseudomonadota</taxon>
        <taxon>Alphaproteobacteria</taxon>
        <taxon>Rhodobacterales</taxon>
        <taxon>Roseobacteraceae</taxon>
        <taxon>Loktanella</taxon>
    </lineage>
</organism>
<dbReference type="CDD" id="cd01948">
    <property type="entry name" value="EAL"/>
    <property type="match status" value="1"/>
</dbReference>
<dbReference type="STRING" id="195913.SAMN04488004_102114"/>
<dbReference type="InterPro" id="IPR003018">
    <property type="entry name" value="GAF"/>
</dbReference>
<dbReference type="Proteomes" id="UP000199550">
    <property type="component" value="Unassembled WGS sequence"/>
</dbReference>
<evidence type="ECO:0000259" key="1">
    <source>
        <dbReference type="PROSITE" id="PS50883"/>
    </source>
</evidence>
<dbReference type="OrthoDB" id="9814202at2"/>
<reference evidence="2 3" key="1">
    <citation type="submission" date="2016-10" db="EMBL/GenBank/DDBJ databases">
        <authorList>
            <person name="de Groot N.N."/>
        </authorList>
    </citation>
    <scope>NUCLEOTIDE SEQUENCE [LARGE SCALE GENOMIC DNA]</scope>
    <source>
        <strain evidence="2 3">DSM 16199</strain>
    </source>
</reference>
<dbReference type="Gene3D" id="3.20.20.450">
    <property type="entry name" value="EAL domain"/>
    <property type="match status" value="1"/>
</dbReference>
<name>A0A1I4CHN6_9RHOB</name>
<dbReference type="InterPro" id="IPR029016">
    <property type="entry name" value="GAF-like_dom_sf"/>
</dbReference>
<dbReference type="Gene3D" id="3.30.450.40">
    <property type="match status" value="1"/>
</dbReference>
<dbReference type="PROSITE" id="PS50883">
    <property type="entry name" value="EAL"/>
    <property type="match status" value="1"/>
</dbReference>
<protein>
    <submittedName>
        <fullName evidence="2">EAL domain, c-di-GMP-specific phosphodiesterase class I (Or its enzymatically inactive variant)</fullName>
    </submittedName>
</protein>
<dbReference type="PANTHER" id="PTHR33121:SF76">
    <property type="entry name" value="SIGNALING PROTEIN"/>
    <property type="match status" value="1"/>
</dbReference>
<dbReference type="PANTHER" id="PTHR33121">
    <property type="entry name" value="CYCLIC DI-GMP PHOSPHODIESTERASE PDEF"/>
    <property type="match status" value="1"/>
</dbReference>
<dbReference type="RefSeq" id="WP_090184919.1">
    <property type="nucleotide sequence ID" value="NZ_FOTF01000002.1"/>
</dbReference>
<accession>A0A1I4CHN6</accession>
<dbReference type="AlphaFoldDB" id="A0A1I4CHN6"/>
<dbReference type="SUPFAM" id="SSF55781">
    <property type="entry name" value="GAF domain-like"/>
    <property type="match status" value="1"/>
</dbReference>
<evidence type="ECO:0000313" key="2">
    <source>
        <dbReference type="EMBL" id="SFK79481.1"/>
    </source>
</evidence>
<dbReference type="SMART" id="SM00052">
    <property type="entry name" value="EAL"/>
    <property type="match status" value="1"/>
</dbReference>
<evidence type="ECO:0000313" key="3">
    <source>
        <dbReference type="Proteomes" id="UP000199550"/>
    </source>
</evidence>
<dbReference type="SUPFAM" id="SSF141868">
    <property type="entry name" value="EAL domain-like"/>
    <property type="match status" value="1"/>
</dbReference>
<dbReference type="InterPro" id="IPR001633">
    <property type="entry name" value="EAL_dom"/>
</dbReference>
<feature type="domain" description="EAL" evidence="1">
    <location>
        <begin position="165"/>
        <end position="406"/>
    </location>
</feature>